<dbReference type="GO" id="GO:0030272">
    <property type="term" value="F:5-formyltetrahydrofolate cyclo-ligase activity"/>
    <property type="evidence" value="ECO:0007669"/>
    <property type="project" value="UniProtKB-EC"/>
</dbReference>
<sequence length="173" mass="18049">MRAALLAARLAVPGPERRRRDTAIAAALAPLARGVVAAFVPLRQEPGDVETFTGVPRLLLPVVRTDNDLDWAVFDGTLAPGRFGLSEPTGTRLGVEAVLGADLLVVPALAVDARGGRLGRGGGSYDRVLARVAGVVPALAVVDEAEVVAEVPMEPHDRPVQGYVTPAGVHWIS</sequence>
<gene>
    <name evidence="6" type="ORF">Vau01_011750</name>
</gene>
<organism evidence="6 7">
    <name type="scientific">Virgisporangium aurantiacum</name>
    <dbReference type="NCBI Taxonomy" id="175570"/>
    <lineage>
        <taxon>Bacteria</taxon>
        <taxon>Bacillati</taxon>
        <taxon>Actinomycetota</taxon>
        <taxon>Actinomycetes</taxon>
        <taxon>Micromonosporales</taxon>
        <taxon>Micromonosporaceae</taxon>
        <taxon>Virgisporangium</taxon>
    </lineage>
</organism>
<evidence type="ECO:0000256" key="4">
    <source>
        <dbReference type="PIRSR" id="PIRSR006806-1"/>
    </source>
</evidence>
<keyword evidence="3 4" id="KW-0067">ATP-binding</keyword>
<comment type="catalytic activity">
    <reaction evidence="5">
        <text>(6S)-5-formyl-5,6,7,8-tetrahydrofolate + ATP = (6R)-5,10-methenyltetrahydrofolate + ADP + phosphate</text>
        <dbReference type="Rhea" id="RHEA:10488"/>
        <dbReference type="ChEBI" id="CHEBI:30616"/>
        <dbReference type="ChEBI" id="CHEBI:43474"/>
        <dbReference type="ChEBI" id="CHEBI:57455"/>
        <dbReference type="ChEBI" id="CHEBI:57457"/>
        <dbReference type="ChEBI" id="CHEBI:456216"/>
        <dbReference type="EC" id="6.3.3.2"/>
    </reaction>
</comment>
<evidence type="ECO:0000256" key="2">
    <source>
        <dbReference type="ARBA" id="ARBA00022741"/>
    </source>
</evidence>
<dbReference type="RefSeq" id="WP_203988119.1">
    <property type="nucleotide sequence ID" value="NZ_BOPG01000009.1"/>
</dbReference>
<dbReference type="Gene3D" id="3.40.50.10420">
    <property type="entry name" value="NagB/RpiA/CoA transferase-like"/>
    <property type="match status" value="1"/>
</dbReference>
<dbReference type="InterPro" id="IPR024185">
    <property type="entry name" value="FTHF_cligase-like_sf"/>
</dbReference>
<keyword evidence="5" id="KW-0479">Metal-binding</keyword>
<evidence type="ECO:0000256" key="5">
    <source>
        <dbReference type="RuleBase" id="RU361279"/>
    </source>
</evidence>
<dbReference type="EC" id="6.3.3.2" evidence="5"/>
<evidence type="ECO:0000256" key="3">
    <source>
        <dbReference type="ARBA" id="ARBA00022840"/>
    </source>
</evidence>
<keyword evidence="7" id="KW-1185">Reference proteome</keyword>
<name>A0A8J3YX92_9ACTN</name>
<dbReference type="GO" id="GO:0005524">
    <property type="term" value="F:ATP binding"/>
    <property type="evidence" value="ECO:0007669"/>
    <property type="project" value="UniProtKB-KW"/>
</dbReference>
<feature type="binding site" evidence="4">
    <location>
        <begin position="117"/>
        <end position="125"/>
    </location>
    <ligand>
        <name>ATP</name>
        <dbReference type="ChEBI" id="CHEBI:30616"/>
    </ligand>
</feature>
<evidence type="ECO:0000256" key="1">
    <source>
        <dbReference type="ARBA" id="ARBA00010638"/>
    </source>
</evidence>
<dbReference type="GO" id="GO:0009396">
    <property type="term" value="P:folic acid-containing compound biosynthetic process"/>
    <property type="evidence" value="ECO:0007669"/>
    <property type="project" value="TreeGrafter"/>
</dbReference>
<dbReference type="InterPro" id="IPR002698">
    <property type="entry name" value="FTHF_cligase"/>
</dbReference>
<comment type="similarity">
    <text evidence="1 5">Belongs to the 5-formyltetrahydrofolate cyclo-ligase family.</text>
</comment>
<dbReference type="PANTHER" id="PTHR23407:SF1">
    <property type="entry name" value="5-FORMYLTETRAHYDROFOLATE CYCLO-LIGASE"/>
    <property type="match status" value="1"/>
</dbReference>
<dbReference type="GO" id="GO:0046872">
    <property type="term" value="F:metal ion binding"/>
    <property type="evidence" value="ECO:0007669"/>
    <property type="project" value="UniProtKB-KW"/>
</dbReference>
<feature type="binding site" evidence="4">
    <location>
        <position position="45"/>
    </location>
    <ligand>
        <name>substrate</name>
    </ligand>
</feature>
<dbReference type="SUPFAM" id="SSF100950">
    <property type="entry name" value="NagB/RpiA/CoA transferase-like"/>
    <property type="match status" value="1"/>
</dbReference>
<evidence type="ECO:0000313" key="6">
    <source>
        <dbReference type="EMBL" id="GIJ53659.1"/>
    </source>
</evidence>
<evidence type="ECO:0000313" key="7">
    <source>
        <dbReference type="Proteomes" id="UP000612585"/>
    </source>
</evidence>
<protein>
    <recommendedName>
        <fullName evidence="5">5-formyltetrahydrofolate cyclo-ligase</fullName>
        <ecNumber evidence="5">6.3.3.2</ecNumber>
    </recommendedName>
</protein>
<reference evidence="6" key="1">
    <citation type="submission" date="2021-01" db="EMBL/GenBank/DDBJ databases">
        <title>Whole genome shotgun sequence of Virgisporangium aurantiacum NBRC 16421.</title>
        <authorList>
            <person name="Komaki H."/>
            <person name="Tamura T."/>
        </authorList>
    </citation>
    <scope>NUCLEOTIDE SEQUENCE</scope>
    <source>
        <strain evidence="6">NBRC 16421</strain>
    </source>
</reference>
<dbReference type="AlphaFoldDB" id="A0A8J3YX92"/>
<accession>A0A8J3YX92</accession>
<feature type="binding site" evidence="4">
    <location>
        <position position="40"/>
    </location>
    <ligand>
        <name>substrate</name>
    </ligand>
</feature>
<dbReference type="GO" id="GO:0035999">
    <property type="term" value="P:tetrahydrofolate interconversion"/>
    <property type="evidence" value="ECO:0007669"/>
    <property type="project" value="TreeGrafter"/>
</dbReference>
<keyword evidence="2 4" id="KW-0547">Nucleotide-binding</keyword>
<dbReference type="PANTHER" id="PTHR23407">
    <property type="entry name" value="ATPASE INHIBITOR/5-FORMYLTETRAHYDROFOLATE CYCLO-LIGASE"/>
    <property type="match status" value="1"/>
</dbReference>
<dbReference type="EMBL" id="BOPG01000009">
    <property type="protein sequence ID" value="GIJ53659.1"/>
    <property type="molecule type" value="Genomic_DNA"/>
</dbReference>
<keyword evidence="5" id="KW-0460">Magnesium</keyword>
<comment type="cofactor">
    <cofactor evidence="5">
        <name>Mg(2+)</name>
        <dbReference type="ChEBI" id="CHEBI:18420"/>
    </cofactor>
</comment>
<dbReference type="InterPro" id="IPR037171">
    <property type="entry name" value="NagB/RpiA_transferase-like"/>
</dbReference>
<dbReference type="NCBIfam" id="TIGR02727">
    <property type="entry name" value="MTHFS_bact"/>
    <property type="match status" value="1"/>
</dbReference>
<dbReference type="PIRSF" id="PIRSF006806">
    <property type="entry name" value="FTHF_cligase"/>
    <property type="match status" value="1"/>
</dbReference>
<comment type="caution">
    <text evidence="6">The sequence shown here is derived from an EMBL/GenBank/DDBJ whole genome shotgun (WGS) entry which is preliminary data.</text>
</comment>
<dbReference type="Pfam" id="PF01812">
    <property type="entry name" value="5-FTHF_cyc-lig"/>
    <property type="match status" value="1"/>
</dbReference>
<proteinExistence type="inferred from homology"/>
<dbReference type="Proteomes" id="UP000612585">
    <property type="component" value="Unassembled WGS sequence"/>
</dbReference>